<reference evidence="2 3" key="1">
    <citation type="journal article" date="2015" name="Nat. Commun.">
        <title>Outbred genome sequencing and CRISPR/Cas9 gene editing in butterflies.</title>
        <authorList>
            <person name="Li X."/>
            <person name="Fan D."/>
            <person name="Zhang W."/>
            <person name="Liu G."/>
            <person name="Zhang L."/>
            <person name="Zhao L."/>
            <person name="Fang X."/>
            <person name="Chen L."/>
            <person name="Dong Y."/>
            <person name="Chen Y."/>
            <person name="Ding Y."/>
            <person name="Zhao R."/>
            <person name="Feng M."/>
            <person name="Zhu Y."/>
            <person name="Feng Y."/>
            <person name="Jiang X."/>
            <person name="Zhu D."/>
            <person name="Xiang H."/>
            <person name="Feng X."/>
            <person name="Li S."/>
            <person name="Wang J."/>
            <person name="Zhang G."/>
            <person name="Kronforst M.R."/>
            <person name="Wang W."/>
        </authorList>
    </citation>
    <scope>NUCLEOTIDE SEQUENCE [LARGE SCALE GENOMIC DNA]</scope>
    <source>
        <strain evidence="2">Ya'a_city_454_Px</strain>
        <tissue evidence="2">Whole body</tissue>
    </source>
</reference>
<dbReference type="Pfam" id="PF06451">
    <property type="entry name" value="Moricin"/>
    <property type="match status" value="1"/>
</dbReference>
<proteinExistence type="predicted"/>
<accession>A0A194PKR9</accession>
<dbReference type="GO" id="GO:0042742">
    <property type="term" value="P:defense response to bacterium"/>
    <property type="evidence" value="ECO:0007669"/>
    <property type="project" value="InterPro"/>
</dbReference>
<evidence type="ECO:0000313" key="3">
    <source>
        <dbReference type="Proteomes" id="UP000053268"/>
    </source>
</evidence>
<dbReference type="GO" id="GO:0005576">
    <property type="term" value="C:extracellular region"/>
    <property type="evidence" value="ECO:0007669"/>
    <property type="project" value="InterPro"/>
</dbReference>
<organism evidence="2 3">
    <name type="scientific">Papilio xuthus</name>
    <name type="common">Asian swallowtail butterfly</name>
    <dbReference type="NCBI Taxonomy" id="66420"/>
    <lineage>
        <taxon>Eukaryota</taxon>
        <taxon>Metazoa</taxon>
        <taxon>Ecdysozoa</taxon>
        <taxon>Arthropoda</taxon>
        <taxon>Hexapoda</taxon>
        <taxon>Insecta</taxon>
        <taxon>Pterygota</taxon>
        <taxon>Neoptera</taxon>
        <taxon>Endopterygota</taxon>
        <taxon>Lepidoptera</taxon>
        <taxon>Glossata</taxon>
        <taxon>Ditrysia</taxon>
        <taxon>Papilionoidea</taxon>
        <taxon>Papilionidae</taxon>
        <taxon>Papilioninae</taxon>
        <taxon>Papilio</taxon>
    </lineage>
</organism>
<feature type="signal peptide" evidence="1">
    <location>
        <begin position="1"/>
        <end position="23"/>
    </location>
</feature>
<dbReference type="EMBL" id="KQ459601">
    <property type="protein sequence ID" value="KPI94031.1"/>
    <property type="molecule type" value="Genomic_DNA"/>
</dbReference>
<name>A0A194PKR9_PAPXU</name>
<protein>
    <submittedName>
        <fullName evidence="2">Uncharacterized protein</fullName>
    </submittedName>
</protein>
<dbReference type="Gene3D" id="1.20.5.750">
    <property type="entry name" value="Moricin domain"/>
    <property type="match status" value="1"/>
</dbReference>
<gene>
    <name evidence="2" type="ORF">RR46_13196</name>
</gene>
<keyword evidence="1" id="KW-0732">Signal</keyword>
<sequence>MKLSAFFFMFLAVLALFVGSSTAAPKLNVGAIKKGGKVIRKGFGVLSAAGTAHEVYSHAKYTRPLSRTGRTARSESNGFFCFVGFYIALGEKTKQIRLISACGASGAGQLSKNLSFGAAVVKPMSGPDRNINVQSTFFQGAAAVSAVQQALQNGRSKHKHSPSTVKH</sequence>
<evidence type="ECO:0000256" key="1">
    <source>
        <dbReference type="SAM" id="SignalP"/>
    </source>
</evidence>
<dbReference type="InterPro" id="IPR037043">
    <property type="entry name" value="Moricin_sf"/>
</dbReference>
<feature type="chain" id="PRO_5008263341" evidence="1">
    <location>
        <begin position="24"/>
        <end position="167"/>
    </location>
</feature>
<dbReference type="AlphaFoldDB" id="A0A194PKR9"/>
<evidence type="ECO:0000313" key="2">
    <source>
        <dbReference type="EMBL" id="KPI94031.1"/>
    </source>
</evidence>
<keyword evidence="3" id="KW-1185">Reference proteome</keyword>
<dbReference type="InterPro" id="IPR009456">
    <property type="entry name" value="Moricin_fam"/>
</dbReference>
<dbReference type="Proteomes" id="UP000053268">
    <property type="component" value="Unassembled WGS sequence"/>
</dbReference>